<dbReference type="Proteomes" id="UP000237271">
    <property type="component" value="Unassembled WGS sequence"/>
</dbReference>
<evidence type="ECO:0000313" key="3">
    <source>
        <dbReference type="Proteomes" id="UP000237271"/>
    </source>
</evidence>
<keyword evidence="3" id="KW-1185">Reference proteome</keyword>
<organism evidence="2 3">
    <name type="scientific">Phytophthora palmivora</name>
    <dbReference type="NCBI Taxonomy" id="4796"/>
    <lineage>
        <taxon>Eukaryota</taxon>
        <taxon>Sar</taxon>
        <taxon>Stramenopiles</taxon>
        <taxon>Oomycota</taxon>
        <taxon>Peronosporomycetes</taxon>
        <taxon>Peronosporales</taxon>
        <taxon>Peronosporaceae</taxon>
        <taxon>Phytophthora</taxon>
    </lineage>
</organism>
<dbReference type="AlphaFoldDB" id="A0A2P4YD77"/>
<reference evidence="2 3" key="1">
    <citation type="journal article" date="2017" name="Genome Biol. Evol.">
        <title>Phytophthora megakarya and P. palmivora, closely related causal agents of cacao black pod rot, underwent increases in genome sizes and gene numbers by different mechanisms.</title>
        <authorList>
            <person name="Ali S.S."/>
            <person name="Shao J."/>
            <person name="Lary D.J."/>
            <person name="Kronmiller B."/>
            <person name="Shen D."/>
            <person name="Strem M.D."/>
            <person name="Amoako-Attah I."/>
            <person name="Akrofi A.Y."/>
            <person name="Begoude B.A."/>
            <person name="Ten Hoopen G.M."/>
            <person name="Coulibaly K."/>
            <person name="Kebe B.I."/>
            <person name="Melnick R.L."/>
            <person name="Guiltinan M.J."/>
            <person name="Tyler B.M."/>
            <person name="Meinhardt L.W."/>
            <person name="Bailey B.A."/>
        </authorList>
    </citation>
    <scope>NUCLEOTIDE SEQUENCE [LARGE SCALE GENOMIC DNA]</scope>
    <source>
        <strain evidence="3">sbr112.9</strain>
    </source>
</reference>
<gene>
    <name evidence="2" type="ORF">PHPALM_7089</name>
</gene>
<dbReference type="EMBL" id="NCKW01003659">
    <property type="protein sequence ID" value="POM75764.1"/>
    <property type="molecule type" value="Genomic_DNA"/>
</dbReference>
<feature type="region of interest" description="Disordered" evidence="1">
    <location>
        <begin position="144"/>
        <end position="165"/>
    </location>
</feature>
<protein>
    <recommendedName>
        <fullName evidence="4">ATP-binding cassette (ABC) Superfamily</fullName>
    </recommendedName>
</protein>
<accession>A0A2P4YD77</accession>
<name>A0A2P4YD77_9STRA</name>
<dbReference type="OrthoDB" id="126917at2759"/>
<proteinExistence type="predicted"/>
<evidence type="ECO:0000313" key="2">
    <source>
        <dbReference type="EMBL" id="POM75764.1"/>
    </source>
</evidence>
<sequence length="370" mass="41028">MFLDHFKAPRGLNHWRASGGACERASVQDEPPFVNDIATTRCVLLISHRIPLKEFTSLRKKPEGHGGLFPVWGYPWVQPENTTTQPQAEDLFWRWVSLKSFIVQGLKELREGRLMSCVLDQRDLGIEFAHLIAKRQLHSVMEGLRQQSKSSAQDERGYGSVNPGTVHRKAAKKPLITYAPTVADPRSHQPSGSQPEVGLPAPTRVTPPFHKQLVLPMVPPPLNDSHHIEVGLAVPIKEGSSSSRTRLSTRLPLSRILLDPQLRVGTLWGPALGLGPGGQAAAQAAKSEALEVLRQDLDALCRETQELHGRVDRRVPASALKELRQGLDALSHEVHGRMPSYEPQGAFIPLGLWVWLFREFSPLGTVIPFV</sequence>
<comment type="caution">
    <text evidence="2">The sequence shown here is derived from an EMBL/GenBank/DDBJ whole genome shotgun (WGS) entry which is preliminary data.</text>
</comment>
<evidence type="ECO:0000256" key="1">
    <source>
        <dbReference type="SAM" id="MobiDB-lite"/>
    </source>
</evidence>
<evidence type="ECO:0008006" key="4">
    <source>
        <dbReference type="Google" id="ProtNLM"/>
    </source>
</evidence>